<dbReference type="OrthoDB" id="433501at2759"/>
<feature type="region of interest" description="Disordered" evidence="1">
    <location>
        <begin position="36"/>
        <end position="63"/>
    </location>
</feature>
<comment type="caution">
    <text evidence="2">The sequence shown here is derived from an EMBL/GenBank/DDBJ whole genome shotgun (WGS) entry which is preliminary data.</text>
</comment>
<name>A0A9Q0XCV3_9SAUR</name>
<organism evidence="2 3">
    <name type="scientific">Phrynocephalus forsythii</name>
    <dbReference type="NCBI Taxonomy" id="171643"/>
    <lineage>
        <taxon>Eukaryota</taxon>
        <taxon>Metazoa</taxon>
        <taxon>Chordata</taxon>
        <taxon>Craniata</taxon>
        <taxon>Vertebrata</taxon>
        <taxon>Euteleostomi</taxon>
        <taxon>Lepidosauria</taxon>
        <taxon>Squamata</taxon>
        <taxon>Bifurcata</taxon>
        <taxon>Unidentata</taxon>
        <taxon>Episquamata</taxon>
        <taxon>Toxicofera</taxon>
        <taxon>Iguania</taxon>
        <taxon>Acrodonta</taxon>
        <taxon>Agamidae</taxon>
        <taxon>Agaminae</taxon>
        <taxon>Phrynocephalus</taxon>
    </lineage>
</organism>
<accession>A0A9Q0XCV3</accession>
<dbReference type="Proteomes" id="UP001142489">
    <property type="component" value="Unassembled WGS sequence"/>
</dbReference>
<evidence type="ECO:0000313" key="2">
    <source>
        <dbReference type="EMBL" id="KAJ7309797.1"/>
    </source>
</evidence>
<keyword evidence="3" id="KW-1185">Reference proteome</keyword>
<protein>
    <submittedName>
        <fullName evidence="2">Uncharacterized protein</fullName>
    </submittedName>
</protein>
<evidence type="ECO:0000313" key="3">
    <source>
        <dbReference type="Proteomes" id="UP001142489"/>
    </source>
</evidence>
<dbReference type="EMBL" id="JAPFRF010000016">
    <property type="protein sequence ID" value="KAJ7309797.1"/>
    <property type="molecule type" value="Genomic_DNA"/>
</dbReference>
<proteinExistence type="predicted"/>
<feature type="compositionally biased region" description="Low complexity" evidence="1">
    <location>
        <begin position="106"/>
        <end position="123"/>
    </location>
</feature>
<sequence length="123" mass="13375">MEEGLSASTAFREHLRRLCLDQFPCGRGSWNKSRFPPKKVRAPCGGVSRQASTSFRNGSCPPDEETVEALTEYLRSLGSPWALPPDCSPADQQLRELAVLSPRPPGTTTSSPTSPRSGSWTKA</sequence>
<feature type="region of interest" description="Disordered" evidence="1">
    <location>
        <begin position="84"/>
        <end position="123"/>
    </location>
</feature>
<evidence type="ECO:0000256" key="1">
    <source>
        <dbReference type="SAM" id="MobiDB-lite"/>
    </source>
</evidence>
<gene>
    <name evidence="2" type="ORF">JRQ81_007866</name>
</gene>
<reference evidence="2" key="1">
    <citation type="journal article" date="2023" name="DNA Res.">
        <title>Chromosome-level genome assembly of Phrynocephalus forsythii using third-generation DNA sequencing and Hi-C analysis.</title>
        <authorList>
            <person name="Qi Y."/>
            <person name="Zhao W."/>
            <person name="Zhao Y."/>
            <person name="Niu C."/>
            <person name="Cao S."/>
            <person name="Zhang Y."/>
        </authorList>
    </citation>
    <scope>NUCLEOTIDE SEQUENCE</scope>
    <source>
        <tissue evidence="2">Muscle</tissue>
    </source>
</reference>
<dbReference type="AlphaFoldDB" id="A0A9Q0XCV3"/>